<gene>
    <name evidence="2" type="ORF">TCEB3V08_LOCUS1950</name>
</gene>
<proteinExistence type="predicted"/>
<dbReference type="PROSITE" id="PS51746">
    <property type="entry name" value="PPM_2"/>
    <property type="match status" value="1"/>
</dbReference>
<organism evidence="2">
    <name type="scientific">Timema cristinae</name>
    <name type="common">Walking stick</name>
    <dbReference type="NCBI Taxonomy" id="61476"/>
    <lineage>
        <taxon>Eukaryota</taxon>
        <taxon>Metazoa</taxon>
        <taxon>Ecdysozoa</taxon>
        <taxon>Arthropoda</taxon>
        <taxon>Hexapoda</taxon>
        <taxon>Insecta</taxon>
        <taxon>Pterygota</taxon>
        <taxon>Neoptera</taxon>
        <taxon>Polyneoptera</taxon>
        <taxon>Phasmatodea</taxon>
        <taxon>Timematodea</taxon>
        <taxon>Timematoidea</taxon>
        <taxon>Timematidae</taxon>
        <taxon>Timema</taxon>
    </lineage>
</organism>
<dbReference type="InterPro" id="IPR036457">
    <property type="entry name" value="PPM-type-like_dom_sf"/>
</dbReference>
<dbReference type="Pfam" id="PF00481">
    <property type="entry name" value="PP2C"/>
    <property type="match status" value="1"/>
</dbReference>
<sequence>MFITGDLEYKPYVTAEPDVKAVTLNGSEDFIILGCDGLWDFVSENEVLYAIYEQIRDAPVDWTADDEIRHHSKMFGLALDITVKCLVLHWTSQSNVCYCTGHHSQVFGLALDRHHSQMFGLALDITVKCLVLLWTSQSSVWSCTGHHSQVFGLALDITLCRPFVARKLCVESTFAPAALRRVEKAGATHEAFGKYLVVLRENQCSSYRHIIMPPHFTPPSVSDTSIEQGVFPASKPRVLSYVEPCLRPPAVTVTLGCPPRLEVLLPFLQHLIRMDCKRLCGLFRDSFLLQ</sequence>
<feature type="domain" description="PPM-type phosphatase" evidence="1">
    <location>
        <begin position="1"/>
        <end position="88"/>
    </location>
</feature>
<name>A0A7R9CEP9_TIMCR</name>
<dbReference type="AlphaFoldDB" id="A0A7R9CEP9"/>
<dbReference type="EMBL" id="OC316850">
    <property type="protein sequence ID" value="CAD7394000.1"/>
    <property type="molecule type" value="Genomic_DNA"/>
</dbReference>
<accession>A0A7R9CEP9</accession>
<dbReference type="Gene3D" id="3.60.40.10">
    <property type="entry name" value="PPM-type phosphatase domain"/>
    <property type="match status" value="1"/>
</dbReference>
<evidence type="ECO:0000313" key="2">
    <source>
        <dbReference type="EMBL" id="CAD7394000.1"/>
    </source>
</evidence>
<protein>
    <recommendedName>
        <fullName evidence="1">PPM-type phosphatase domain-containing protein</fullName>
    </recommendedName>
</protein>
<dbReference type="SUPFAM" id="SSF81606">
    <property type="entry name" value="PP2C-like"/>
    <property type="match status" value="1"/>
</dbReference>
<dbReference type="InterPro" id="IPR001932">
    <property type="entry name" value="PPM-type_phosphatase-like_dom"/>
</dbReference>
<reference evidence="2" key="1">
    <citation type="submission" date="2020-11" db="EMBL/GenBank/DDBJ databases">
        <authorList>
            <person name="Tran Van P."/>
        </authorList>
    </citation>
    <scope>NUCLEOTIDE SEQUENCE</scope>
</reference>
<evidence type="ECO:0000259" key="1">
    <source>
        <dbReference type="PROSITE" id="PS51746"/>
    </source>
</evidence>